<dbReference type="PANTHER" id="PTHR43861:SF1">
    <property type="entry name" value="TRANS-ACONITATE 2-METHYLTRANSFERASE"/>
    <property type="match status" value="1"/>
</dbReference>
<dbReference type="InterPro" id="IPR029063">
    <property type="entry name" value="SAM-dependent_MTases_sf"/>
</dbReference>
<accession>A0A0G0W2F8</accession>
<protein>
    <submittedName>
        <fullName evidence="1">Methyltransferase type 11</fullName>
    </submittedName>
</protein>
<dbReference type="GO" id="GO:0032259">
    <property type="term" value="P:methylation"/>
    <property type="evidence" value="ECO:0007669"/>
    <property type="project" value="UniProtKB-KW"/>
</dbReference>
<dbReference type="AlphaFoldDB" id="A0A0G0W2F8"/>
<dbReference type="Proteomes" id="UP000034544">
    <property type="component" value="Unassembled WGS sequence"/>
</dbReference>
<dbReference type="CDD" id="cd02440">
    <property type="entry name" value="AdoMet_MTases"/>
    <property type="match status" value="1"/>
</dbReference>
<sequence length="255" mass="29248">MPANEENTKSHNNWDIIAERFNTHVALNKIHPDAAVNIYVGWPFFFDQIKYQTEFLGKKHCNIMDFGCGAGDFCVKLNAIGHNVIGVDSSENMLKNARQNSPQEIKYVHCDLSHDKETLGNYKGMMDIVTAIHSIDWVENVEDLLSGLVELLDKDGLLLFAVFSRSHVVDSLKIKDLFEEFDSDCDPQNGVCNFDGVKIPVYIRESAYFDGIMKKLKCFKVLEYYPPFPDVFFKTYKWTGSLFPEMMILGYRKTD</sequence>
<keyword evidence="1" id="KW-0808">Transferase</keyword>
<dbReference type="Gene3D" id="3.40.50.150">
    <property type="entry name" value="Vaccinia Virus protein VP39"/>
    <property type="match status" value="1"/>
</dbReference>
<dbReference type="SUPFAM" id="SSF53335">
    <property type="entry name" value="S-adenosyl-L-methionine-dependent methyltransferases"/>
    <property type="match status" value="1"/>
</dbReference>
<dbReference type="PANTHER" id="PTHR43861">
    <property type="entry name" value="TRANS-ACONITATE 2-METHYLTRANSFERASE-RELATED"/>
    <property type="match status" value="1"/>
</dbReference>
<reference evidence="1 2" key="1">
    <citation type="journal article" date="2015" name="Nature">
        <title>rRNA introns, odd ribosomes, and small enigmatic genomes across a large radiation of phyla.</title>
        <authorList>
            <person name="Brown C.T."/>
            <person name="Hug L.A."/>
            <person name="Thomas B.C."/>
            <person name="Sharon I."/>
            <person name="Castelle C.J."/>
            <person name="Singh A."/>
            <person name="Wilkins M.J."/>
            <person name="Williams K.H."/>
            <person name="Banfield J.F."/>
        </authorList>
    </citation>
    <scope>NUCLEOTIDE SEQUENCE [LARGE SCALE GENOMIC DNA]</scope>
</reference>
<name>A0A0G0W2F8_UNCKA</name>
<organism evidence="1 2">
    <name type="scientific">candidate division WWE3 bacterium GW2011_GWE1_41_27</name>
    <dbReference type="NCBI Taxonomy" id="1619131"/>
    <lineage>
        <taxon>Bacteria</taxon>
        <taxon>Katanobacteria</taxon>
    </lineage>
</organism>
<dbReference type="Pfam" id="PF13489">
    <property type="entry name" value="Methyltransf_23"/>
    <property type="match status" value="1"/>
</dbReference>
<comment type="caution">
    <text evidence="1">The sequence shown here is derived from an EMBL/GenBank/DDBJ whole genome shotgun (WGS) entry which is preliminary data.</text>
</comment>
<dbReference type="GO" id="GO:0008168">
    <property type="term" value="F:methyltransferase activity"/>
    <property type="evidence" value="ECO:0007669"/>
    <property type="project" value="UniProtKB-KW"/>
</dbReference>
<keyword evidence="1" id="KW-0489">Methyltransferase</keyword>
<evidence type="ECO:0000313" key="1">
    <source>
        <dbReference type="EMBL" id="KKS07134.1"/>
    </source>
</evidence>
<gene>
    <name evidence="1" type="ORF">UU59_C0012G0010</name>
</gene>
<dbReference type="EMBL" id="LCBF01000012">
    <property type="protein sequence ID" value="KKS07134.1"/>
    <property type="molecule type" value="Genomic_DNA"/>
</dbReference>
<evidence type="ECO:0000313" key="2">
    <source>
        <dbReference type="Proteomes" id="UP000034544"/>
    </source>
</evidence>
<proteinExistence type="predicted"/>